<dbReference type="EMBL" id="JADFTS010000004">
    <property type="protein sequence ID" value="KAF9610663.1"/>
    <property type="molecule type" value="Genomic_DNA"/>
</dbReference>
<keyword evidence="3" id="KW-1185">Reference proteome</keyword>
<dbReference type="InterPro" id="IPR053234">
    <property type="entry name" value="RPM1_Interactor"/>
</dbReference>
<feature type="compositionally biased region" description="Polar residues" evidence="1">
    <location>
        <begin position="393"/>
        <end position="405"/>
    </location>
</feature>
<reference evidence="2 3" key="1">
    <citation type="submission" date="2020-10" db="EMBL/GenBank/DDBJ databases">
        <title>The Coptis chinensis genome and diversification of protoberbering-type alkaloids.</title>
        <authorList>
            <person name="Wang B."/>
            <person name="Shu S."/>
            <person name="Song C."/>
            <person name="Liu Y."/>
        </authorList>
    </citation>
    <scope>NUCLEOTIDE SEQUENCE [LARGE SCALE GENOMIC DNA]</scope>
    <source>
        <strain evidence="2">HL-2020</strain>
        <tissue evidence="2">Leaf</tissue>
    </source>
</reference>
<protein>
    <recommendedName>
        <fullName evidence="4">RPM1 interacting protein 13</fullName>
    </recommendedName>
</protein>
<gene>
    <name evidence="2" type="ORF">IFM89_023919</name>
</gene>
<dbReference type="OrthoDB" id="266020at2759"/>
<organism evidence="2 3">
    <name type="scientific">Coptis chinensis</name>
    <dbReference type="NCBI Taxonomy" id="261450"/>
    <lineage>
        <taxon>Eukaryota</taxon>
        <taxon>Viridiplantae</taxon>
        <taxon>Streptophyta</taxon>
        <taxon>Embryophyta</taxon>
        <taxon>Tracheophyta</taxon>
        <taxon>Spermatophyta</taxon>
        <taxon>Magnoliopsida</taxon>
        <taxon>Ranunculales</taxon>
        <taxon>Ranunculaceae</taxon>
        <taxon>Coptidoideae</taxon>
        <taxon>Coptis</taxon>
    </lineage>
</organism>
<dbReference type="AlphaFoldDB" id="A0A835I7H0"/>
<evidence type="ECO:0000256" key="1">
    <source>
        <dbReference type="SAM" id="MobiDB-lite"/>
    </source>
</evidence>
<sequence>MENNNHEILEISSDEEDELGNINGGDWLSFLLDKVEKEDSDEVVVVGEVSRTCSVSKDDDDDDSDDSDDCLILDGDPEKHVQVANDDSGNNSDELLIVSEKGQLACRDYPHPRHLCARFPFGSNPHERYCDQCHCYVCDTQAPCMYWGTGVSSTDHCHSTDKEEIWKLQRKYFGQVNKAPSSALDDPANTLPIAPPVHKSIPALTHLQTLNSVHSQIPAVSNSPTLRSCSSTSNFGVPNIISNRNHQQSGVTVSRSRLPHQVASRSTALAPGSGSIASNIIRRDKDNGAGTLGSRFGSPQVNFKRVGSGAITLTKLRSGHGSHDKTNHIYGSQPQRNPDLPVTYSGIISTSSQEPRRSHHTLVTDGGVNSTRSQEAHRSGRVNRMRCQEAQRSRQTPVTYNNNGRARSQDFLVGNNSELNTCQSTSQSTMGSSFMESQSYDISMQPQVYGQTIPQPIDSQPQVYSQPIPQPSDSQPQVYSQPIPQSSDNQNTFTLENPAPNLSKSNLTDYQYDWLNDTVQNLAPPAENCVFPSMQPTSQPSTENSKLLYSDFDSWIWSLGDKSDHETGNETVRSELGFVPSQPELVNAAMLLFDFENS</sequence>
<name>A0A835I7H0_9MAGN</name>
<feature type="region of interest" description="Disordered" evidence="1">
    <location>
        <begin position="238"/>
        <end position="282"/>
    </location>
</feature>
<accession>A0A835I7H0</accession>
<feature type="compositionally biased region" description="Polar residues" evidence="1">
    <location>
        <begin position="238"/>
        <end position="255"/>
    </location>
</feature>
<feature type="region of interest" description="Disordered" evidence="1">
    <location>
        <begin position="350"/>
        <end position="405"/>
    </location>
</feature>
<evidence type="ECO:0008006" key="4">
    <source>
        <dbReference type="Google" id="ProtNLM"/>
    </source>
</evidence>
<comment type="caution">
    <text evidence="2">The sequence shown here is derived from an EMBL/GenBank/DDBJ whole genome shotgun (WGS) entry which is preliminary data.</text>
</comment>
<evidence type="ECO:0000313" key="2">
    <source>
        <dbReference type="EMBL" id="KAF9610663.1"/>
    </source>
</evidence>
<proteinExistence type="predicted"/>
<dbReference type="Proteomes" id="UP000631114">
    <property type="component" value="Unassembled WGS sequence"/>
</dbReference>
<dbReference type="PANTHER" id="PTHR33443">
    <property type="entry name" value="ZGC:112980"/>
    <property type="match status" value="1"/>
</dbReference>
<feature type="compositionally biased region" description="Polar residues" evidence="1">
    <location>
        <begin position="451"/>
        <end position="464"/>
    </location>
</feature>
<feature type="compositionally biased region" description="Low complexity" evidence="1">
    <location>
        <begin position="465"/>
        <end position="477"/>
    </location>
</feature>
<feature type="region of interest" description="Disordered" evidence="1">
    <location>
        <begin position="451"/>
        <end position="502"/>
    </location>
</feature>
<evidence type="ECO:0000313" key="3">
    <source>
        <dbReference type="Proteomes" id="UP000631114"/>
    </source>
</evidence>
<dbReference type="PANTHER" id="PTHR33443:SF30">
    <property type="entry name" value="SARCOSINE DEHYDROGENASE-2C PROTEIN"/>
    <property type="match status" value="1"/>
</dbReference>
<feature type="compositionally biased region" description="Polar residues" evidence="1">
    <location>
        <begin position="478"/>
        <end position="502"/>
    </location>
</feature>